<dbReference type="GO" id="GO:0005524">
    <property type="term" value="F:ATP binding"/>
    <property type="evidence" value="ECO:0007669"/>
    <property type="project" value="UniProtKB-KW"/>
</dbReference>
<evidence type="ECO:0000313" key="6">
    <source>
        <dbReference type="EMBL" id="SCZ78346.1"/>
    </source>
</evidence>
<dbReference type="InterPro" id="IPR017871">
    <property type="entry name" value="ABC_transporter-like_CS"/>
</dbReference>
<dbReference type="InterPro" id="IPR003439">
    <property type="entry name" value="ABC_transporter-like_ATP-bd"/>
</dbReference>
<dbReference type="PROSITE" id="PS50893">
    <property type="entry name" value="ABC_TRANSPORTER_2"/>
    <property type="match status" value="1"/>
</dbReference>
<dbReference type="Pfam" id="PF00005">
    <property type="entry name" value="ABC_tran"/>
    <property type="match status" value="1"/>
</dbReference>
<dbReference type="EMBL" id="FMWK01000005">
    <property type="protein sequence ID" value="SCZ78346.1"/>
    <property type="molecule type" value="Genomic_DNA"/>
</dbReference>
<accession>A0A1G5RWC3</accession>
<dbReference type="NCBIfam" id="TIGR01727">
    <property type="entry name" value="oligo_HPY"/>
    <property type="match status" value="1"/>
</dbReference>
<dbReference type="GO" id="GO:0015833">
    <property type="term" value="P:peptide transport"/>
    <property type="evidence" value="ECO:0007669"/>
    <property type="project" value="InterPro"/>
</dbReference>
<evidence type="ECO:0000256" key="3">
    <source>
        <dbReference type="ARBA" id="ARBA00022741"/>
    </source>
</evidence>
<proteinExistence type="inferred from homology"/>
<dbReference type="SMART" id="SM00382">
    <property type="entry name" value="AAA"/>
    <property type="match status" value="1"/>
</dbReference>
<dbReference type="InterPro" id="IPR027417">
    <property type="entry name" value="P-loop_NTPase"/>
</dbReference>
<evidence type="ECO:0000259" key="5">
    <source>
        <dbReference type="PROSITE" id="PS50893"/>
    </source>
</evidence>
<dbReference type="PANTHER" id="PTHR43776">
    <property type="entry name" value="TRANSPORT ATP-BINDING PROTEIN"/>
    <property type="match status" value="1"/>
</dbReference>
<dbReference type="Gene3D" id="3.40.50.300">
    <property type="entry name" value="P-loop containing nucleotide triphosphate hydrolases"/>
    <property type="match status" value="1"/>
</dbReference>
<evidence type="ECO:0000256" key="2">
    <source>
        <dbReference type="ARBA" id="ARBA00022448"/>
    </source>
</evidence>
<evidence type="ECO:0000256" key="1">
    <source>
        <dbReference type="ARBA" id="ARBA00005417"/>
    </source>
</evidence>
<dbReference type="Pfam" id="PF08352">
    <property type="entry name" value="oligo_HPY"/>
    <property type="match status" value="1"/>
</dbReference>
<evidence type="ECO:0000256" key="4">
    <source>
        <dbReference type="ARBA" id="ARBA00022840"/>
    </source>
</evidence>
<keyword evidence="2" id="KW-0813">Transport</keyword>
<dbReference type="GO" id="GO:0016887">
    <property type="term" value="F:ATP hydrolysis activity"/>
    <property type="evidence" value="ECO:0007669"/>
    <property type="project" value="InterPro"/>
</dbReference>
<keyword evidence="3" id="KW-0547">Nucleotide-binding</keyword>
<keyword evidence="4 6" id="KW-0067">ATP-binding</keyword>
<sequence>MSNEKDYILEVNHLKKYFPIKGGFFGGVTGNVKAVDDVTFKIERGTTMGLVGESGCGKSTTGRTILRLLEKTDGEVIFNGEDVNTKSKKELRELRTKMQIVFQDPYSSLSPRLPIGEIIGEAVREHGLVPAAEYDEYISKIMKECGLQEHHKDRYPHEFSGGQRQRVCIARALALNPDFIVCDEPVSALDVSIQAQVINLLRKLQKDRGLTYLFISHDLSVVEHISDTVGVMYLGGLVETGKTEDIFDNPLHPYTKALFSAIPMPDPDLKKERVILEGDIPSPANPPKGCKFHTRCSECMGICKEVAPEAKDMGNGHVVRCHLYDDK</sequence>
<feature type="domain" description="ABC transporter" evidence="5">
    <location>
        <begin position="9"/>
        <end position="259"/>
    </location>
</feature>
<evidence type="ECO:0000313" key="7">
    <source>
        <dbReference type="Proteomes" id="UP000199428"/>
    </source>
</evidence>
<dbReference type="RefSeq" id="WP_051194774.1">
    <property type="nucleotide sequence ID" value="NZ_FMWK01000005.1"/>
</dbReference>
<organism evidence="6 7">
    <name type="scientific">Pseudobutyrivibrio xylanivorans</name>
    <dbReference type="NCBI Taxonomy" id="185007"/>
    <lineage>
        <taxon>Bacteria</taxon>
        <taxon>Bacillati</taxon>
        <taxon>Bacillota</taxon>
        <taxon>Clostridia</taxon>
        <taxon>Lachnospirales</taxon>
        <taxon>Lachnospiraceae</taxon>
        <taxon>Pseudobutyrivibrio</taxon>
    </lineage>
</organism>
<gene>
    <name evidence="6" type="ORF">SAMN02910350_01218</name>
</gene>
<comment type="similarity">
    <text evidence="1">Belongs to the ABC transporter superfamily.</text>
</comment>
<dbReference type="AlphaFoldDB" id="A0A1G5RWC3"/>
<dbReference type="GO" id="GO:0055085">
    <property type="term" value="P:transmembrane transport"/>
    <property type="evidence" value="ECO:0007669"/>
    <property type="project" value="UniProtKB-ARBA"/>
</dbReference>
<reference evidence="6 7" key="1">
    <citation type="submission" date="2016-10" db="EMBL/GenBank/DDBJ databases">
        <authorList>
            <person name="de Groot N.N."/>
        </authorList>
    </citation>
    <scope>NUCLEOTIDE SEQUENCE [LARGE SCALE GENOMIC DNA]</scope>
    <source>
        <strain evidence="6 7">DSM 10317</strain>
    </source>
</reference>
<dbReference type="InterPro" id="IPR013563">
    <property type="entry name" value="Oligopep_ABC_C"/>
</dbReference>
<dbReference type="InterPro" id="IPR003593">
    <property type="entry name" value="AAA+_ATPase"/>
</dbReference>
<dbReference type="FunFam" id="3.40.50.300:FF:000016">
    <property type="entry name" value="Oligopeptide ABC transporter ATP-binding component"/>
    <property type="match status" value="1"/>
</dbReference>
<dbReference type="PROSITE" id="PS00211">
    <property type="entry name" value="ABC_TRANSPORTER_1"/>
    <property type="match status" value="1"/>
</dbReference>
<protein>
    <submittedName>
        <fullName evidence="6">Peptide/nickel transport system ATP-binding protein</fullName>
    </submittedName>
</protein>
<dbReference type="SUPFAM" id="SSF52540">
    <property type="entry name" value="P-loop containing nucleoside triphosphate hydrolases"/>
    <property type="match status" value="1"/>
</dbReference>
<dbReference type="Proteomes" id="UP000199428">
    <property type="component" value="Unassembled WGS sequence"/>
</dbReference>
<name>A0A1G5RWC3_PSEXY</name>
<dbReference type="InterPro" id="IPR050319">
    <property type="entry name" value="ABC_transp_ATP-bind"/>
</dbReference>
<dbReference type="CDD" id="cd03257">
    <property type="entry name" value="ABC_NikE_OppD_transporters"/>
    <property type="match status" value="1"/>
</dbReference>